<feature type="compositionally biased region" description="Polar residues" evidence="9">
    <location>
        <begin position="395"/>
        <end position="417"/>
    </location>
</feature>
<name>A0A1C7N6H8_9FUNG</name>
<evidence type="ECO:0000256" key="8">
    <source>
        <dbReference type="SAM" id="Coils"/>
    </source>
</evidence>
<dbReference type="SUPFAM" id="SSF52540">
    <property type="entry name" value="P-loop containing nucleoside triphosphate hydrolases"/>
    <property type="match status" value="1"/>
</dbReference>
<dbReference type="PANTHER" id="PTHR47969:SF15">
    <property type="entry name" value="CHROMOSOME-ASSOCIATED KINESIN KIF4A-RELATED"/>
    <property type="match status" value="1"/>
</dbReference>
<dbReference type="InterPro" id="IPR027640">
    <property type="entry name" value="Kinesin-like_fam"/>
</dbReference>
<keyword evidence="3 7" id="KW-0547">Nucleotide-binding</keyword>
<feature type="compositionally biased region" description="Low complexity" evidence="9">
    <location>
        <begin position="469"/>
        <end position="485"/>
    </location>
</feature>
<comment type="similarity">
    <text evidence="6 7">Belongs to the TRAFAC class myosin-kinesin ATPase superfamily. Kinesin family.</text>
</comment>
<comment type="caution">
    <text evidence="6">Lacks conserved residue(s) required for the propagation of feature annotation.</text>
</comment>
<evidence type="ECO:0000313" key="12">
    <source>
        <dbReference type="Proteomes" id="UP000093000"/>
    </source>
</evidence>
<dbReference type="InterPro" id="IPR001752">
    <property type="entry name" value="Kinesin_motor_dom"/>
</dbReference>
<dbReference type="GO" id="GO:0005875">
    <property type="term" value="C:microtubule associated complex"/>
    <property type="evidence" value="ECO:0007669"/>
    <property type="project" value="TreeGrafter"/>
</dbReference>
<keyword evidence="5 8" id="KW-0175">Coiled coil</keyword>
<feature type="coiled-coil region" evidence="8">
    <location>
        <begin position="304"/>
        <end position="331"/>
    </location>
</feature>
<dbReference type="InterPro" id="IPR019821">
    <property type="entry name" value="Kinesin_motor_CS"/>
</dbReference>
<dbReference type="OrthoDB" id="3176171at2759"/>
<organism evidence="11 12">
    <name type="scientific">Choanephora cucurbitarum</name>
    <dbReference type="NCBI Taxonomy" id="101091"/>
    <lineage>
        <taxon>Eukaryota</taxon>
        <taxon>Fungi</taxon>
        <taxon>Fungi incertae sedis</taxon>
        <taxon>Mucoromycota</taxon>
        <taxon>Mucoromycotina</taxon>
        <taxon>Mucoromycetes</taxon>
        <taxon>Mucorales</taxon>
        <taxon>Mucorineae</taxon>
        <taxon>Choanephoraceae</taxon>
        <taxon>Choanephoroideae</taxon>
        <taxon>Choanephora</taxon>
    </lineage>
</organism>
<evidence type="ECO:0000256" key="7">
    <source>
        <dbReference type="RuleBase" id="RU000394"/>
    </source>
</evidence>
<evidence type="ECO:0000256" key="2">
    <source>
        <dbReference type="ARBA" id="ARBA00022490"/>
    </source>
</evidence>
<feature type="domain" description="Kinesin motor" evidence="10">
    <location>
        <begin position="1"/>
        <end position="160"/>
    </location>
</feature>
<reference evidence="11 12" key="1">
    <citation type="submission" date="2016-03" db="EMBL/GenBank/DDBJ databases">
        <title>Choanephora cucurbitarum.</title>
        <authorList>
            <person name="Min B."/>
            <person name="Park H."/>
            <person name="Park J.-H."/>
            <person name="Shin H.-D."/>
            <person name="Choi I.-G."/>
        </authorList>
    </citation>
    <scope>NUCLEOTIDE SEQUENCE [LARGE SCALE GENOMIC DNA]</scope>
    <source>
        <strain evidence="11 12">KUS-F28377</strain>
    </source>
</reference>
<keyword evidence="4 7" id="KW-0067">ATP-binding</keyword>
<dbReference type="GO" id="GO:0005737">
    <property type="term" value="C:cytoplasm"/>
    <property type="evidence" value="ECO:0007669"/>
    <property type="project" value="UniProtKB-SubCell"/>
</dbReference>
<gene>
    <name evidence="11" type="primary">KIF21A</name>
    <name evidence="11" type="ORF">A0J61_07202</name>
</gene>
<dbReference type="GO" id="GO:0007052">
    <property type="term" value="P:mitotic spindle organization"/>
    <property type="evidence" value="ECO:0007669"/>
    <property type="project" value="TreeGrafter"/>
</dbReference>
<dbReference type="GO" id="GO:0005874">
    <property type="term" value="C:microtubule"/>
    <property type="evidence" value="ECO:0007669"/>
    <property type="project" value="UniProtKB-KW"/>
</dbReference>
<evidence type="ECO:0000256" key="1">
    <source>
        <dbReference type="ARBA" id="ARBA00004496"/>
    </source>
</evidence>
<feature type="compositionally biased region" description="Basic and acidic residues" evidence="9">
    <location>
        <begin position="372"/>
        <end position="388"/>
    </location>
</feature>
<evidence type="ECO:0000256" key="4">
    <source>
        <dbReference type="ARBA" id="ARBA00022840"/>
    </source>
</evidence>
<keyword evidence="7" id="KW-0505">Motor protein</keyword>
<dbReference type="InParanoid" id="A0A1C7N6H8"/>
<evidence type="ECO:0000256" key="6">
    <source>
        <dbReference type="PROSITE-ProRule" id="PRU00283"/>
    </source>
</evidence>
<dbReference type="InterPro" id="IPR036961">
    <property type="entry name" value="Kinesin_motor_dom_sf"/>
</dbReference>
<dbReference type="PROSITE" id="PS00411">
    <property type="entry name" value="KINESIN_MOTOR_1"/>
    <property type="match status" value="1"/>
</dbReference>
<dbReference type="SMART" id="SM00129">
    <property type="entry name" value="KISc"/>
    <property type="match status" value="1"/>
</dbReference>
<proteinExistence type="inferred from homology"/>
<comment type="caution">
    <text evidence="11">The sequence shown here is derived from an EMBL/GenBank/DDBJ whole genome shotgun (WGS) entry which is preliminary data.</text>
</comment>
<dbReference type="EMBL" id="LUGH01000474">
    <property type="protein sequence ID" value="OBZ84753.1"/>
    <property type="molecule type" value="Genomic_DNA"/>
</dbReference>
<dbReference type="Pfam" id="PF00225">
    <property type="entry name" value="Kinesin"/>
    <property type="match status" value="1"/>
</dbReference>
<dbReference type="PROSITE" id="PS50067">
    <property type="entry name" value="KINESIN_MOTOR_2"/>
    <property type="match status" value="1"/>
</dbReference>
<accession>A0A1C7N6H8</accession>
<dbReference type="AlphaFoldDB" id="A0A1C7N6H8"/>
<evidence type="ECO:0000313" key="11">
    <source>
        <dbReference type="EMBL" id="OBZ84753.1"/>
    </source>
</evidence>
<dbReference type="InterPro" id="IPR027417">
    <property type="entry name" value="P-loop_NTPase"/>
</dbReference>
<feature type="region of interest" description="Disordered" evidence="9">
    <location>
        <begin position="248"/>
        <end position="286"/>
    </location>
</feature>
<protein>
    <recommendedName>
        <fullName evidence="7">Kinesin-like protein</fullName>
    </recommendedName>
</protein>
<comment type="subcellular location">
    <subcellularLocation>
        <location evidence="1">Cytoplasm</location>
    </subcellularLocation>
</comment>
<evidence type="ECO:0000256" key="3">
    <source>
        <dbReference type="ARBA" id="ARBA00022741"/>
    </source>
</evidence>
<dbReference type="PANTHER" id="PTHR47969">
    <property type="entry name" value="CHROMOSOME-ASSOCIATED KINESIN KIF4A-RELATED"/>
    <property type="match status" value="1"/>
</dbReference>
<dbReference type="GO" id="GO:0003777">
    <property type="term" value="F:microtubule motor activity"/>
    <property type="evidence" value="ECO:0007669"/>
    <property type="project" value="InterPro"/>
</dbReference>
<keyword evidence="2" id="KW-0963">Cytoplasm</keyword>
<dbReference type="Gene3D" id="3.40.850.10">
    <property type="entry name" value="Kinesin motor domain"/>
    <property type="match status" value="1"/>
</dbReference>
<dbReference type="GO" id="GO:0051231">
    <property type="term" value="P:spindle elongation"/>
    <property type="evidence" value="ECO:0007669"/>
    <property type="project" value="TreeGrafter"/>
</dbReference>
<keyword evidence="12" id="KW-1185">Reference proteome</keyword>
<feature type="region of interest" description="Disordered" evidence="9">
    <location>
        <begin position="372"/>
        <end position="417"/>
    </location>
</feature>
<dbReference type="GO" id="GO:0008017">
    <property type="term" value="F:microtubule binding"/>
    <property type="evidence" value="ECO:0007669"/>
    <property type="project" value="InterPro"/>
</dbReference>
<dbReference type="Proteomes" id="UP000093000">
    <property type="component" value="Unassembled WGS sequence"/>
</dbReference>
<feature type="region of interest" description="Disordered" evidence="9">
    <location>
        <begin position="469"/>
        <end position="497"/>
    </location>
</feature>
<dbReference type="PRINTS" id="PR00380">
    <property type="entry name" value="KINESINHEAVY"/>
</dbReference>
<dbReference type="GO" id="GO:0005524">
    <property type="term" value="F:ATP binding"/>
    <property type="evidence" value="ECO:0007669"/>
    <property type="project" value="UniProtKB-KW"/>
</dbReference>
<evidence type="ECO:0000256" key="5">
    <source>
        <dbReference type="ARBA" id="ARBA00023054"/>
    </source>
</evidence>
<feature type="compositionally biased region" description="Basic residues" evidence="9">
    <location>
        <begin position="268"/>
        <end position="283"/>
    </location>
</feature>
<evidence type="ECO:0000259" key="10">
    <source>
        <dbReference type="PROSITE" id="PS50067"/>
    </source>
</evidence>
<dbReference type="STRING" id="101091.A0A1C7N6H8"/>
<sequence>MLFQSCLLQGSVSRTTASTDMNSNSSRSHAIFSVTLVQDLKTEFNGEIISKRLESKFHFVDLAGSERLKKTNAVGERAREGISINSGLLALGNVISALGDESKRQQQQHVPYRNSKLTRLLQDSLGGNSQTLMLACVSPAESNTNETLSTLKYANRAKNITNTVVVNQEQSLTDTLKEEIMRLREEMHINDAFMKEVHVELDDLRAKNIAMQKIIDTHGLSLPATIHEVPRTDQPVVMNKLYKKGKPAEDDEMTLIGSSGESEIPRMLPKKPTKSTSTKRKRKSDLNDRKKFALIEGRIKSIVKADHSSLIALLNKNKDRLKDEALLLKQIDTENDALVNSANLTKLVTMFQTSIKEQKQFINHLEKQITTHKPVETEDAKKATGPKEAKKRTSNKPSMIKQPTSFAASTNETKPDTQSLTLENQLLSDKLKQITSLIRKALDLSSHSAPSMPQIKALLNKAATLYSARSISSSSTGSNTSGRASKVGIHSKKSATPTGKRINIEEIRAEIQSVVAINHIKSHPICLEIMKALKQEKIKLMREQKDLLKERKAMLKEFYKDEYEEQQGMQQYMDERIDVITIQVDAITERMKLLSASSIPSIINKNNQNLIDILKPLKEGDLRALILLIIQKDLVNLSLQAEIQQHTSKSLEKLQQAIVQLRRTSKVMDNQILIDLLKSPVRCLSNGLILISAK</sequence>
<keyword evidence="7" id="KW-0493">Microtubule</keyword>
<evidence type="ECO:0000256" key="9">
    <source>
        <dbReference type="SAM" id="MobiDB-lite"/>
    </source>
</evidence>
<dbReference type="GO" id="GO:0007018">
    <property type="term" value="P:microtubule-based movement"/>
    <property type="evidence" value="ECO:0007669"/>
    <property type="project" value="InterPro"/>
</dbReference>